<accession>A0ABR5SDG6</accession>
<evidence type="ECO:0000313" key="19">
    <source>
        <dbReference type="EMBL" id="KWT82982.1"/>
    </source>
</evidence>
<evidence type="ECO:0000256" key="16">
    <source>
        <dbReference type="SAM" id="SignalP"/>
    </source>
</evidence>
<gene>
    <name evidence="19" type="ORF">ASN18_2343</name>
</gene>
<evidence type="ECO:0000313" key="20">
    <source>
        <dbReference type="Proteomes" id="UP000060487"/>
    </source>
</evidence>
<dbReference type="PROSITE" id="PS51257">
    <property type="entry name" value="PROKAR_LIPOPROTEIN"/>
    <property type="match status" value="1"/>
</dbReference>
<dbReference type="EMBL" id="LNQR01000081">
    <property type="protein sequence ID" value="KWT82982.1"/>
    <property type="molecule type" value="Genomic_DNA"/>
</dbReference>
<evidence type="ECO:0000256" key="11">
    <source>
        <dbReference type="ARBA" id="ARBA00023136"/>
    </source>
</evidence>
<evidence type="ECO:0000256" key="10">
    <source>
        <dbReference type="ARBA" id="ARBA00023114"/>
    </source>
</evidence>
<comment type="similarity">
    <text evidence="2">Belongs to the BexD/CtrA/VexA family.</text>
</comment>
<keyword evidence="3" id="KW-0813">Transport</keyword>
<dbReference type="RefSeq" id="WP_085052941.1">
    <property type="nucleotide sequence ID" value="NZ_LNQR01000081.1"/>
</dbReference>
<protein>
    <submittedName>
        <fullName evidence="19">Polysaccharide biosynthesis protein</fullName>
    </submittedName>
</protein>
<comment type="subcellular location">
    <subcellularLocation>
        <location evidence="1">Cell outer membrane</location>
        <topology evidence="1">Multi-pass membrane protein</topology>
    </subcellularLocation>
</comment>
<evidence type="ECO:0000256" key="3">
    <source>
        <dbReference type="ARBA" id="ARBA00022448"/>
    </source>
</evidence>
<feature type="chain" id="PRO_5046814006" evidence="16">
    <location>
        <begin position="32"/>
        <end position="390"/>
    </location>
</feature>
<evidence type="ECO:0000256" key="4">
    <source>
        <dbReference type="ARBA" id="ARBA00022452"/>
    </source>
</evidence>
<keyword evidence="10" id="KW-0626">Porin</keyword>
<keyword evidence="7 16" id="KW-0732">Signal</keyword>
<dbReference type="PANTHER" id="PTHR33619">
    <property type="entry name" value="POLYSACCHARIDE EXPORT PROTEIN GFCE-RELATED"/>
    <property type="match status" value="1"/>
</dbReference>
<evidence type="ECO:0000256" key="13">
    <source>
        <dbReference type="ARBA" id="ARBA00023237"/>
    </source>
</evidence>
<evidence type="ECO:0000256" key="1">
    <source>
        <dbReference type="ARBA" id="ARBA00004571"/>
    </source>
</evidence>
<keyword evidence="14" id="KW-0449">Lipoprotein</keyword>
<dbReference type="Pfam" id="PF02563">
    <property type="entry name" value="Poly_export"/>
    <property type="match status" value="1"/>
</dbReference>
<keyword evidence="13" id="KW-0998">Cell outer membrane</keyword>
<feature type="signal peptide" evidence="16">
    <location>
        <begin position="1"/>
        <end position="31"/>
    </location>
</feature>
<dbReference type="Gene3D" id="3.30.1950.10">
    <property type="entry name" value="wza like domain"/>
    <property type="match status" value="1"/>
</dbReference>
<sequence length="390" mass="43384">MDRLTQTLKWFKNKRVSLFVCLFLLTLAAGCASVGSRGQSEIEGDIVFENRYDNDTAFNTSYDVFPEYRVMPGDILEVFYKVETGIAQQFKIEIDYTVMVKFVHAPELNETQTVRPDGTITLPYIGKLYVMGKTTDALTAELKQFYSKILKEPNLYITVPEFRSTLKEFKADLHTAPRGLSRLVTVRPDGVVTFPIVGDVFAAKKTLREINVGLNAEYEKIIPGLHVNLFLEKQSGFLVYVFGEVKKPGAFPVIKPISLLEALALSESFLPTAKTGNIIVLRKTKEKIVATAVDLTDVLSTQSRASLMMLNPDDVVYVPRRTLSKMADIAKDISDITFFRGWALGGSFGWNMYNAPSTSRTDQQTATSQSSSITDPTTGQTVTTSTTTVK</sequence>
<dbReference type="Gene3D" id="3.10.560.10">
    <property type="entry name" value="Outer membrane lipoprotein wza domain like"/>
    <property type="match status" value="1"/>
</dbReference>
<evidence type="ECO:0000256" key="7">
    <source>
        <dbReference type="ARBA" id="ARBA00022729"/>
    </source>
</evidence>
<feature type="region of interest" description="Disordered" evidence="15">
    <location>
        <begin position="358"/>
        <end position="390"/>
    </location>
</feature>
<keyword evidence="4" id="KW-1134">Transmembrane beta strand</keyword>
<evidence type="ECO:0000256" key="15">
    <source>
        <dbReference type="SAM" id="MobiDB-lite"/>
    </source>
</evidence>
<keyword evidence="11" id="KW-0472">Membrane</keyword>
<evidence type="ECO:0000256" key="6">
    <source>
        <dbReference type="ARBA" id="ARBA00022692"/>
    </source>
</evidence>
<feature type="domain" description="SLBB" evidence="18">
    <location>
        <begin position="239"/>
        <end position="318"/>
    </location>
</feature>
<reference evidence="19 20" key="1">
    <citation type="submission" date="2015-11" db="EMBL/GenBank/DDBJ databases">
        <authorList>
            <person name="Lin W."/>
        </authorList>
    </citation>
    <scope>NUCLEOTIDE SEQUENCE [LARGE SCALE GENOMIC DNA]</scope>
    <source>
        <strain evidence="19 20">HCH-1</strain>
    </source>
</reference>
<feature type="domain" description="Polysaccharide export protein N-terminal" evidence="17">
    <location>
        <begin position="66"/>
        <end position="159"/>
    </location>
</feature>
<keyword evidence="20" id="KW-1185">Reference proteome</keyword>
<proteinExistence type="inferred from homology"/>
<dbReference type="InterPro" id="IPR049712">
    <property type="entry name" value="Poly_export"/>
</dbReference>
<keyword evidence="9" id="KW-0406">Ion transport</keyword>
<dbReference type="Proteomes" id="UP000060487">
    <property type="component" value="Unassembled WGS sequence"/>
</dbReference>
<evidence type="ECO:0000256" key="9">
    <source>
        <dbReference type="ARBA" id="ARBA00023065"/>
    </source>
</evidence>
<comment type="caution">
    <text evidence="19">The sequence shown here is derived from an EMBL/GenBank/DDBJ whole genome shotgun (WGS) entry which is preliminary data.</text>
</comment>
<organism evidence="19 20">
    <name type="scientific">Candidatus Magnetominusculus xianensis</name>
    <dbReference type="NCBI Taxonomy" id="1748249"/>
    <lineage>
        <taxon>Bacteria</taxon>
        <taxon>Pseudomonadati</taxon>
        <taxon>Nitrospirota</taxon>
        <taxon>Nitrospiria</taxon>
        <taxon>Nitrospirales</taxon>
        <taxon>Nitrospiraceae</taxon>
        <taxon>Candidatus Magnetominusculus</taxon>
    </lineage>
</organism>
<keyword evidence="5" id="KW-0762">Sugar transport</keyword>
<evidence type="ECO:0000256" key="2">
    <source>
        <dbReference type="ARBA" id="ARBA00009450"/>
    </source>
</evidence>
<evidence type="ECO:0000259" key="17">
    <source>
        <dbReference type="Pfam" id="PF02563"/>
    </source>
</evidence>
<keyword evidence="8" id="KW-0625">Polysaccharide transport</keyword>
<evidence type="ECO:0000256" key="14">
    <source>
        <dbReference type="ARBA" id="ARBA00023288"/>
    </source>
</evidence>
<dbReference type="PANTHER" id="PTHR33619:SF3">
    <property type="entry name" value="POLYSACCHARIDE EXPORT PROTEIN GFCE-RELATED"/>
    <property type="match status" value="1"/>
</dbReference>
<evidence type="ECO:0000259" key="18">
    <source>
        <dbReference type="Pfam" id="PF22461"/>
    </source>
</evidence>
<dbReference type="InterPro" id="IPR003715">
    <property type="entry name" value="Poly_export_N"/>
</dbReference>
<dbReference type="Pfam" id="PF22461">
    <property type="entry name" value="SLBB_2"/>
    <property type="match status" value="1"/>
</dbReference>
<dbReference type="InterPro" id="IPR054765">
    <property type="entry name" value="SLBB_dom"/>
</dbReference>
<keyword evidence="12" id="KW-0564">Palmitate</keyword>
<name>A0ABR5SDG6_9BACT</name>
<evidence type="ECO:0000256" key="8">
    <source>
        <dbReference type="ARBA" id="ARBA00023047"/>
    </source>
</evidence>
<evidence type="ECO:0000256" key="5">
    <source>
        <dbReference type="ARBA" id="ARBA00022597"/>
    </source>
</evidence>
<keyword evidence="6" id="KW-0812">Transmembrane</keyword>
<evidence type="ECO:0000256" key="12">
    <source>
        <dbReference type="ARBA" id="ARBA00023139"/>
    </source>
</evidence>